<name>A0ABR4HUW6_9EURO</name>
<feature type="transmembrane region" description="Helical" evidence="7">
    <location>
        <begin position="297"/>
        <end position="320"/>
    </location>
</feature>
<dbReference type="InterPro" id="IPR020846">
    <property type="entry name" value="MFS_dom"/>
</dbReference>
<protein>
    <submittedName>
        <fullName evidence="9">General substrate transporter</fullName>
    </submittedName>
</protein>
<feature type="transmembrane region" description="Helical" evidence="7">
    <location>
        <begin position="365"/>
        <end position="387"/>
    </location>
</feature>
<feature type="transmembrane region" description="Helical" evidence="7">
    <location>
        <begin position="107"/>
        <end position="129"/>
    </location>
</feature>
<dbReference type="PANTHER" id="PTHR48022">
    <property type="entry name" value="PLASTIDIC GLUCOSE TRANSPORTER 4"/>
    <property type="match status" value="1"/>
</dbReference>
<dbReference type="PROSITE" id="PS50850">
    <property type="entry name" value="MFS"/>
    <property type="match status" value="1"/>
</dbReference>
<dbReference type="PANTHER" id="PTHR48022:SF37">
    <property type="entry name" value="MAJOR FACILITATOR SUPERFAMILY (MFS) PROFILE DOMAIN-CONTAINING PROTEIN-RELATED"/>
    <property type="match status" value="1"/>
</dbReference>
<comment type="subcellular location">
    <subcellularLocation>
        <location evidence="1">Membrane</location>
        <topology evidence="1">Multi-pass membrane protein</topology>
    </subcellularLocation>
</comment>
<comment type="similarity">
    <text evidence="2">Belongs to the major facilitator superfamily. Sugar transporter (TC 2.A.1.1) family.</text>
</comment>
<feature type="transmembrane region" description="Helical" evidence="7">
    <location>
        <begin position="176"/>
        <end position="193"/>
    </location>
</feature>
<evidence type="ECO:0000256" key="7">
    <source>
        <dbReference type="SAM" id="Phobius"/>
    </source>
</evidence>
<keyword evidence="6 7" id="KW-0472">Membrane</keyword>
<evidence type="ECO:0000256" key="3">
    <source>
        <dbReference type="ARBA" id="ARBA00022448"/>
    </source>
</evidence>
<dbReference type="PROSITE" id="PS00217">
    <property type="entry name" value="SUGAR_TRANSPORT_2"/>
    <property type="match status" value="1"/>
</dbReference>
<feature type="transmembrane region" description="Helical" evidence="7">
    <location>
        <begin position="265"/>
        <end position="285"/>
    </location>
</feature>
<keyword evidence="10" id="KW-1185">Reference proteome</keyword>
<feature type="transmembrane region" description="Helical" evidence="7">
    <location>
        <begin position="399"/>
        <end position="418"/>
    </location>
</feature>
<dbReference type="Pfam" id="PF00083">
    <property type="entry name" value="Sugar_tr"/>
    <property type="match status" value="1"/>
</dbReference>
<evidence type="ECO:0000256" key="1">
    <source>
        <dbReference type="ARBA" id="ARBA00004141"/>
    </source>
</evidence>
<evidence type="ECO:0000256" key="2">
    <source>
        <dbReference type="ARBA" id="ARBA00010992"/>
    </source>
</evidence>
<feature type="transmembrane region" description="Helical" evidence="7">
    <location>
        <begin position="141"/>
        <end position="161"/>
    </location>
</feature>
<dbReference type="InterPro" id="IPR036259">
    <property type="entry name" value="MFS_trans_sf"/>
</dbReference>
<dbReference type="SUPFAM" id="SSF103473">
    <property type="entry name" value="MFS general substrate transporter"/>
    <property type="match status" value="1"/>
</dbReference>
<accession>A0ABR4HUW6</accession>
<organism evidence="9 10">
    <name type="scientific">Aspergillus cavernicola</name>
    <dbReference type="NCBI Taxonomy" id="176166"/>
    <lineage>
        <taxon>Eukaryota</taxon>
        <taxon>Fungi</taxon>
        <taxon>Dikarya</taxon>
        <taxon>Ascomycota</taxon>
        <taxon>Pezizomycotina</taxon>
        <taxon>Eurotiomycetes</taxon>
        <taxon>Eurotiomycetidae</taxon>
        <taxon>Eurotiales</taxon>
        <taxon>Aspergillaceae</taxon>
        <taxon>Aspergillus</taxon>
        <taxon>Aspergillus subgen. Nidulantes</taxon>
    </lineage>
</organism>
<dbReference type="InterPro" id="IPR005828">
    <property type="entry name" value="MFS_sugar_transport-like"/>
</dbReference>
<gene>
    <name evidence="9" type="ORF">BDW59DRAFT_174887</name>
</gene>
<dbReference type="InterPro" id="IPR005829">
    <property type="entry name" value="Sugar_transporter_CS"/>
</dbReference>
<feature type="transmembrane region" description="Helical" evidence="7">
    <location>
        <begin position="7"/>
        <end position="32"/>
    </location>
</feature>
<feature type="transmembrane region" description="Helical" evidence="7">
    <location>
        <begin position="332"/>
        <end position="353"/>
    </location>
</feature>
<dbReference type="Gene3D" id="1.20.1250.20">
    <property type="entry name" value="MFS general substrate transporter like domains"/>
    <property type="match status" value="1"/>
</dbReference>
<evidence type="ECO:0000313" key="10">
    <source>
        <dbReference type="Proteomes" id="UP001610335"/>
    </source>
</evidence>
<dbReference type="Proteomes" id="UP001610335">
    <property type="component" value="Unassembled WGS sequence"/>
</dbReference>
<keyword evidence="5 7" id="KW-1133">Transmembrane helix</keyword>
<dbReference type="PRINTS" id="PR00171">
    <property type="entry name" value="SUGRTRNSPORT"/>
</dbReference>
<dbReference type="InterPro" id="IPR050360">
    <property type="entry name" value="MFS_Sugar_Transporters"/>
</dbReference>
<evidence type="ECO:0000256" key="6">
    <source>
        <dbReference type="ARBA" id="ARBA00023136"/>
    </source>
</evidence>
<feature type="transmembrane region" description="Helical" evidence="7">
    <location>
        <begin position="430"/>
        <end position="449"/>
    </location>
</feature>
<evidence type="ECO:0000256" key="4">
    <source>
        <dbReference type="ARBA" id="ARBA00022692"/>
    </source>
</evidence>
<dbReference type="PROSITE" id="PS00216">
    <property type="entry name" value="SUGAR_TRANSPORT_1"/>
    <property type="match status" value="1"/>
</dbReference>
<keyword evidence="4 7" id="KW-0812">Transmembrane</keyword>
<evidence type="ECO:0000259" key="8">
    <source>
        <dbReference type="PROSITE" id="PS50850"/>
    </source>
</evidence>
<sequence length="493" mass="53143">MKAAFRLIICVTAISLGGAVIGIDSGIISTVIAQQSFTSFMFPPGTQNTTSLLGAIVSMGSAGSAIGSLAVGFLLEKLGRKKTLAWSTVATIIGSLMQTVANGVPLMIVGRLIAGIALGLLTPMIPVYVSELARPSERARLVGIFGLILSLGFCIANWIGYACSFAEGAWVWRLELAMQIPVAIVLLILAFFLPESPRWLAEHDRFEEFSQTLNKIYGDEDPEAINRMATEIREQIIIDATQRQNVSFGHALIELFTKKYIRRTAMAIAVLQVGILSGSLAIQNYQSLLYEALGFSGQGILLISGCYGFMGIVGQLINLAGVSDKWPRVRTMWIGCLTLACLLAVVAALSKLYGNGENISGARAGVAFIFLYSATYAVFFNSTLYTIAAEMFPQHLRGYGTGVAALCQGVSGIWMGQITPYAFAALEWKYYLIFISCLLALGALYAFGLEETNRVSLEQVGARYGDRVVSQQKLDIATEKDVPKNVEDIASAA</sequence>
<keyword evidence="3" id="KW-0813">Transport</keyword>
<evidence type="ECO:0000313" key="9">
    <source>
        <dbReference type="EMBL" id="KAL2819279.1"/>
    </source>
</evidence>
<feature type="domain" description="Major facilitator superfamily (MFS) profile" evidence="8">
    <location>
        <begin position="10"/>
        <end position="454"/>
    </location>
</feature>
<dbReference type="InterPro" id="IPR003663">
    <property type="entry name" value="Sugar/inositol_transpt"/>
</dbReference>
<proteinExistence type="inferred from homology"/>
<reference evidence="9 10" key="1">
    <citation type="submission" date="2024-07" db="EMBL/GenBank/DDBJ databases">
        <title>Section-level genome sequencing and comparative genomics of Aspergillus sections Usti and Cavernicolus.</title>
        <authorList>
            <consortium name="Lawrence Berkeley National Laboratory"/>
            <person name="Nybo J.L."/>
            <person name="Vesth T.C."/>
            <person name="Theobald S."/>
            <person name="Frisvad J.C."/>
            <person name="Larsen T.O."/>
            <person name="Kjaerboelling I."/>
            <person name="Rothschild-Mancinelli K."/>
            <person name="Lyhne E.K."/>
            <person name="Kogle M.E."/>
            <person name="Barry K."/>
            <person name="Clum A."/>
            <person name="Na H."/>
            <person name="Ledsgaard L."/>
            <person name="Lin J."/>
            <person name="Lipzen A."/>
            <person name="Kuo A."/>
            <person name="Riley R."/>
            <person name="Mondo S."/>
            <person name="LaButti K."/>
            <person name="Haridas S."/>
            <person name="Pangalinan J."/>
            <person name="Salamov A.A."/>
            <person name="Simmons B.A."/>
            <person name="Magnuson J.K."/>
            <person name="Chen J."/>
            <person name="Drula E."/>
            <person name="Henrissat B."/>
            <person name="Wiebenga A."/>
            <person name="Lubbers R.J."/>
            <person name="Gomes A.C."/>
            <person name="Makela M.R."/>
            <person name="Stajich J."/>
            <person name="Grigoriev I.V."/>
            <person name="Mortensen U.H."/>
            <person name="De vries R.P."/>
            <person name="Baker S.E."/>
            <person name="Andersen M.R."/>
        </authorList>
    </citation>
    <scope>NUCLEOTIDE SEQUENCE [LARGE SCALE GENOMIC DNA]</scope>
    <source>
        <strain evidence="9 10">CBS 600.67</strain>
    </source>
</reference>
<evidence type="ECO:0000256" key="5">
    <source>
        <dbReference type="ARBA" id="ARBA00022989"/>
    </source>
</evidence>
<comment type="caution">
    <text evidence="9">The sequence shown here is derived from an EMBL/GenBank/DDBJ whole genome shotgun (WGS) entry which is preliminary data.</text>
</comment>
<feature type="transmembrane region" description="Helical" evidence="7">
    <location>
        <begin position="52"/>
        <end position="75"/>
    </location>
</feature>
<feature type="transmembrane region" description="Helical" evidence="7">
    <location>
        <begin position="84"/>
        <end position="101"/>
    </location>
</feature>
<dbReference type="EMBL" id="JBFXLS010000078">
    <property type="protein sequence ID" value="KAL2819279.1"/>
    <property type="molecule type" value="Genomic_DNA"/>
</dbReference>